<evidence type="ECO:0000256" key="4">
    <source>
        <dbReference type="ARBA" id="ARBA00022827"/>
    </source>
</evidence>
<protein>
    <submittedName>
        <fullName evidence="8">Pyridine nucleotide-disulfide oxidoreductase-like protein</fullName>
    </submittedName>
</protein>
<evidence type="ECO:0000256" key="2">
    <source>
        <dbReference type="ARBA" id="ARBA00010139"/>
    </source>
</evidence>
<comment type="similarity">
    <text evidence="2">Belongs to the FAD-binding monooxygenase family.</text>
</comment>
<dbReference type="EMBL" id="MU853401">
    <property type="protein sequence ID" value="KAK4138441.1"/>
    <property type="molecule type" value="Genomic_DNA"/>
</dbReference>
<evidence type="ECO:0000256" key="5">
    <source>
        <dbReference type="ARBA" id="ARBA00022857"/>
    </source>
</evidence>
<reference evidence="8" key="1">
    <citation type="journal article" date="2023" name="Mol. Phylogenet. Evol.">
        <title>Genome-scale phylogeny and comparative genomics of the fungal order Sordariales.</title>
        <authorList>
            <person name="Hensen N."/>
            <person name="Bonometti L."/>
            <person name="Westerberg I."/>
            <person name="Brannstrom I.O."/>
            <person name="Guillou S."/>
            <person name="Cros-Aarteil S."/>
            <person name="Calhoun S."/>
            <person name="Haridas S."/>
            <person name="Kuo A."/>
            <person name="Mondo S."/>
            <person name="Pangilinan J."/>
            <person name="Riley R."/>
            <person name="LaButti K."/>
            <person name="Andreopoulos B."/>
            <person name="Lipzen A."/>
            <person name="Chen C."/>
            <person name="Yan M."/>
            <person name="Daum C."/>
            <person name="Ng V."/>
            <person name="Clum A."/>
            <person name="Steindorff A."/>
            <person name="Ohm R.A."/>
            <person name="Martin F."/>
            <person name="Silar P."/>
            <person name="Natvig D.O."/>
            <person name="Lalanne C."/>
            <person name="Gautier V."/>
            <person name="Ament-Velasquez S.L."/>
            <person name="Kruys A."/>
            <person name="Hutchinson M.I."/>
            <person name="Powell A.J."/>
            <person name="Barry K."/>
            <person name="Miller A.N."/>
            <person name="Grigoriev I.V."/>
            <person name="Debuchy R."/>
            <person name="Gladieux P."/>
            <person name="Hiltunen Thoren M."/>
            <person name="Johannesson H."/>
        </authorList>
    </citation>
    <scope>NUCLEOTIDE SEQUENCE</scope>
    <source>
        <strain evidence="8">CBS 123565</strain>
    </source>
</reference>
<keyword evidence="6" id="KW-0560">Oxidoreductase</keyword>
<dbReference type="Pfam" id="PF13450">
    <property type="entry name" value="NAD_binding_8"/>
    <property type="match status" value="1"/>
</dbReference>
<comment type="caution">
    <text evidence="8">The sequence shown here is derived from an EMBL/GenBank/DDBJ whole genome shotgun (WGS) entry which is preliminary data.</text>
</comment>
<dbReference type="PANTHER" id="PTHR43098">
    <property type="entry name" value="L-ORNITHINE N(5)-MONOOXYGENASE-RELATED"/>
    <property type="match status" value="1"/>
</dbReference>
<dbReference type="PANTHER" id="PTHR43098:SF2">
    <property type="entry name" value="FAD-BINDING MONOOXYGENASE AUSB-RELATED"/>
    <property type="match status" value="1"/>
</dbReference>
<evidence type="ECO:0000256" key="3">
    <source>
        <dbReference type="ARBA" id="ARBA00022630"/>
    </source>
</evidence>
<keyword evidence="3" id="KW-0285">Flavoprotein</keyword>
<proteinExistence type="inferred from homology"/>
<keyword evidence="9" id="KW-1185">Reference proteome</keyword>
<evidence type="ECO:0000313" key="8">
    <source>
        <dbReference type="EMBL" id="KAK4138441.1"/>
    </source>
</evidence>
<comment type="cofactor">
    <cofactor evidence="1">
        <name>FAD</name>
        <dbReference type="ChEBI" id="CHEBI:57692"/>
    </cofactor>
</comment>
<dbReference type="SUPFAM" id="SSF51905">
    <property type="entry name" value="FAD/NAD(P)-binding domain"/>
    <property type="match status" value="2"/>
</dbReference>
<accession>A0AAN6ZI93</accession>
<evidence type="ECO:0000256" key="1">
    <source>
        <dbReference type="ARBA" id="ARBA00001974"/>
    </source>
</evidence>
<reference evidence="8" key="2">
    <citation type="submission" date="2023-05" db="EMBL/GenBank/DDBJ databases">
        <authorList>
            <consortium name="Lawrence Berkeley National Laboratory"/>
            <person name="Steindorff A."/>
            <person name="Hensen N."/>
            <person name="Bonometti L."/>
            <person name="Westerberg I."/>
            <person name="Brannstrom I.O."/>
            <person name="Guillou S."/>
            <person name="Cros-Aarteil S."/>
            <person name="Calhoun S."/>
            <person name="Haridas S."/>
            <person name="Kuo A."/>
            <person name="Mondo S."/>
            <person name="Pangilinan J."/>
            <person name="Riley R."/>
            <person name="Labutti K."/>
            <person name="Andreopoulos B."/>
            <person name="Lipzen A."/>
            <person name="Chen C."/>
            <person name="Yanf M."/>
            <person name="Daum C."/>
            <person name="Ng V."/>
            <person name="Clum A."/>
            <person name="Ohm R."/>
            <person name="Martin F."/>
            <person name="Silar P."/>
            <person name="Natvig D."/>
            <person name="Lalanne C."/>
            <person name="Gautier V."/>
            <person name="Ament-Velasquez S.L."/>
            <person name="Kruys A."/>
            <person name="Hutchinson M.I."/>
            <person name="Powell A.J."/>
            <person name="Barry K."/>
            <person name="Miller A.N."/>
            <person name="Grigoriev I.V."/>
            <person name="Debuchy R."/>
            <person name="Gladieux P."/>
            <person name="Thoren M.H."/>
            <person name="Johannesson H."/>
        </authorList>
    </citation>
    <scope>NUCLEOTIDE SEQUENCE</scope>
    <source>
        <strain evidence="8">CBS 123565</strain>
    </source>
</reference>
<sequence length="673" mass="73022">MASAEEANGNGSAPTPEDRRLLELSQRYAEEADKRRREDGLAQFERLQESGSARLRALAQDPWADHAALNARRAVPDGATHKFVILGAGYGGLLFAVRLLAAGVARGPDDILLVDAAGGFGGTWYWNRYPGLRCDIESYSYMPLLEETGYMPASKYATGAELRAHADRIAARWRLQDRALFRANATAARWDDAAQRWTVDVTEGRGPEGQSRALKLHARYLLLAPGIITSPHVPRIPGLASFAGPLFHTARWDYAVTGGSETAAVLPGLEGKRVGVLGTGATTIQVVPRLASSAKELYVFQRTPSAVSWRGHRATDPEEWRTKIASKPGWQRERMLNLDLFLTNAAKEGQENMVADGWTEMPAYSAIIGSPSHGIIEPTPDKIAAHVARLYKLDLAHTEAVRARTESIVQNPETAAKLKAWYPTWCKRPCFSDEYLQAFNLPNVHLVDTDGRGVEAATERGLVVAGQEYPLDVLVLSTGYVTPRIGDGSPAARTGIGIHGRHGTSLDDKWQRQGASTLHGVCSHGFPNLFFAPMGQSSQAANNILTLEVASEHVVHCIRVAEARAGAGAVVEVTSAAEEAWALEIAKHAAWFAGVAGCTPGYITSEGEGWTQPTDQREMMKQARGANLSGGMESYIKVLQEYWAEGSLKGMDVTPATAGMDGRNLRFPTSEEH</sequence>
<dbReference type="InterPro" id="IPR036188">
    <property type="entry name" value="FAD/NAD-bd_sf"/>
</dbReference>
<evidence type="ECO:0000256" key="7">
    <source>
        <dbReference type="SAM" id="MobiDB-lite"/>
    </source>
</evidence>
<organism evidence="8 9">
    <name type="scientific">Trichocladium antarcticum</name>
    <dbReference type="NCBI Taxonomy" id="1450529"/>
    <lineage>
        <taxon>Eukaryota</taxon>
        <taxon>Fungi</taxon>
        <taxon>Dikarya</taxon>
        <taxon>Ascomycota</taxon>
        <taxon>Pezizomycotina</taxon>
        <taxon>Sordariomycetes</taxon>
        <taxon>Sordariomycetidae</taxon>
        <taxon>Sordariales</taxon>
        <taxon>Chaetomiaceae</taxon>
        <taxon>Trichocladium</taxon>
    </lineage>
</organism>
<dbReference type="InterPro" id="IPR050775">
    <property type="entry name" value="FAD-binding_Monooxygenases"/>
</dbReference>
<dbReference type="Gene3D" id="3.50.50.60">
    <property type="entry name" value="FAD/NAD(P)-binding domain"/>
    <property type="match status" value="3"/>
</dbReference>
<keyword evidence="5" id="KW-0521">NADP</keyword>
<evidence type="ECO:0000313" key="9">
    <source>
        <dbReference type="Proteomes" id="UP001304895"/>
    </source>
</evidence>
<name>A0AAN6ZI93_9PEZI</name>
<keyword evidence="4" id="KW-0274">FAD</keyword>
<dbReference type="GO" id="GO:0016491">
    <property type="term" value="F:oxidoreductase activity"/>
    <property type="evidence" value="ECO:0007669"/>
    <property type="project" value="UniProtKB-KW"/>
</dbReference>
<dbReference type="AlphaFoldDB" id="A0AAN6ZI93"/>
<evidence type="ECO:0000256" key="6">
    <source>
        <dbReference type="ARBA" id="ARBA00023002"/>
    </source>
</evidence>
<gene>
    <name evidence="8" type="ORF">BT67DRAFT_9466</name>
</gene>
<dbReference type="Proteomes" id="UP001304895">
    <property type="component" value="Unassembled WGS sequence"/>
</dbReference>
<feature type="region of interest" description="Disordered" evidence="7">
    <location>
        <begin position="1"/>
        <end position="21"/>
    </location>
</feature>